<dbReference type="RefSeq" id="WP_330927937.1">
    <property type="nucleotide sequence ID" value="NZ_CP119075.1"/>
</dbReference>
<accession>A0AAF0CR90</accession>
<dbReference type="Pfam" id="PF25954">
    <property type="entry name" value="Beta-barrel_RND_2"/>
    <property type="match status" value="1"/>
</dbReference>
<dbReference type="AlphaFoldDB" id="A0AAF0CR90"/>
<reference evidence="8" key="1">
    <citation type="submission" date="2023-03" db="EMBL/GenBank/DDBJ databases">
        <title>Lomoglobus Profundus gen. nov., sp. nov., a novel member of the phylum Verrucomicrobia, isolated from deep-marine sediment of South China Sea.</title>
        <authorList>
            <person name="Ahmad T."/>
            <person name="Ishaq S.E."/>
            <person name="Wang F."/>
        </authorList>
    </citation>
    <scope>NUCLEOTIDE SEQUENCE</scope>
    <source>
        <strain evidence="8">LMO-M01</strain>
    </source>
</reference>
<dbReference type="PANTHER" id="PTHR30097">
    <property type="entry name" value="CATION EFFLUX SYSTEM PROTEIN CUSB"/>
    <property type="match status" value="1"/>
</dbReference>
<dbReference type="EMBL" id="CP119075">
    <property type="protein sequence ID" value="WED66588.1"/>
    <property type="molecule type" value="Genomic_DNA"/>
</dbReference>
<dbReference type="InterPro" id="IPR058647">
    <property type="entry name" value="BSH_CzcB-like"/>
</dbReference>
<comment type="similarity">
    <text evidence="1">Belongs to the membrane fusion protein (MFP) (TC 8.A.1) family.</text>
</comment>
<dbReference type="InterPro" id="IPR058646">
    <property type="entry name" value="CzcB_N"/>
</dbReference>
<feature type="region of interest" description="Disordered" evidence="3">
    <location>
        <begin position="30"/>
        <end position="58"/>
    </location>
</feature>
<feature type="domain" description="CzcB-like C-terminal circularly permuted SH3-like" evidence="7">
    <location>
        <begin position="354"/>
        <end position="414"/>
    </location>
</feature>
<sequence length="426" mass="45818">MNWKLTFTLVAIVAVSGGIFYSLQSDEHDSVASSAHGHGHDDHDDHHDEEAERGAHGGRLLTDGDFTLELAIVEAGMPPEFRAWATVSGREVPPADVRLSVELMRPGGATDHHAFVVEGDYLRGQAEVYEPHSFDYRVSAVHAGRQHDWNFEAPEMQTTLTAAAAARAGVETEVAGPATFTTTLPVYGRVKFDADHVARAVPRFSGIVREARKVLGDTVTAGEVVAVVETNQSLATIEVKAPLAGTIVARDVNAGETVEAGAALYTIADLSRVWLDLNIPKRDQARVRPGQTVMIHADDGGAAATGTIDWLSPISDAEAQTLVARVILPNPDQRWRPGLFITASVELESFSVPIAVPESALQTVFDFTVVFSQHGEVYQARPLELGRRSQGMVEVLKGLRAGETYVTANSFLIKADIGKAGASHDH</sequence>
<dbReference type="PANTHER" id="PTHR30097:SF4">
    <property type="entry name" value="SLR6042 PROTEIN"/>
    <property type="match status" value="1"/>
</dbReference>
<evidence type="ECO:0000259" key="5">
    <source>
        <dbReference type="Pfam" id="PF25971"/>
    </source>
</evidence>
<dbReference type="GO" id="GO:0046914">
    <property type="term" value="F:transition metal ion binding"/>
    <property type="evidence" value="ECO:0007669"/>
    <property type="project" value="TreeGrafter"/>
</dbReference>
<evidence type="ECO:0000313" key="8">
    <source>
        <dbReference type="EMBL" id="WED66588.1"/>
    </source>
</evidence>
<dbReference type="Pfam" id="PF25975">
    <property type="entry name" value="CzcB_C"/>
    <property type="match status" value="1"/>
</dbReference>
<feature type="domain" description="CusB-like beta-barrel" evidence="4">
    <location>
        <begin position="272"/>
        <end position="346"/>
    </location>
</feature>
<dbReference type="Gene3D" id="2.40.30.170">
    <property type="match status" value="1"/>
</dbReference>
<organism evidence="8 9">
    <name type="scientific">Synoicihabitans lomoniglobus</name>
    <dbReference type="NCBI Taxonomy" id="2909285"/>
    <lineage>
        <taxon>Bacteria</taxon>
        <taxon>Pseudomonadati</taxon>
        <taxon>Verrucomicrobiota</taxon>
        <taxon>Opitutia</taxon>
        <taxon>Opitutales</taxon>
        <taxon>Opitutaceae</taxon>
        <taxon>Synoicihabitans</taxon>
    </lineage>
</organism>
<evidence type="ECO:0000313" key="9">
    <source>
        <dbReference type="Proteomes" id="UP001218638"/>
    </source>
</evidence>
<dbReference type="GO" id="GO:0016020">
    <property type="term" value="C:membrane"/>
    <property type="evidence" value="ECO:0007669"/>
    <property type="project" value="InterPro"/>
</dbReference>
<dbReference type="CDD" id="cd06849">
    <property type="entry name" value="lipoyl_domain"/>
    <property type="match status" value="1"/>
</dbReference>
<dbReference type="GO" id="GO:0022857">
    <property type="term" value="F:transmembrane transporter activity"/>
    <property type="evidence" value="ECO:0007669"/>
    <property type="project" value="InterPro"/>
</dbReference>
<keyword evidence="9" id="KW-1185">Reference proteome</keyword>
<proteinExistence type="inferred from homology"/>
<evidence type="ECO:0000256" key="1">
    <source>
        <dbReference type="ARBA" id="ARBA00009477"/>
    </source>
</evidence>
<feature type="compositionally biased region" description="Basic and acidic residues" evidence="3">
    <location>
        <begin position="38"/>
        <end position="55"/>
    </location>
</feature>
<evidence type="ECO:0000256" key="3">
    <source>
        <dbReference type="SAM" id="MobiDB-lite"/>
    </source>
</evidence>
<evidence type="ECO:0000259" key="7">
    <source>
        <dbReference type="Pfam" id="PF25975"/>
    </source>
</evidence>
<dbReference type="GO" id="GO:0060003">
    <property type="term" value="P:copper ion export"/>
    <property type="evidence" value="ECO:0007669"/>
    <property type="project" value="TreeGrafter"/>
</dbReference>
<evidence type="ECO:0000256" key="2">
    <source>
        <dbReference type="ARBA" id="ARBA00022448"/>
    </source>
</evidence>
<dbReference type="Gene3D" id="2.40.420.20">
    <property type="match status" value="1"/>
</dbReference>
<dbReference type="GO" id="GO:0030288">
    <property type="term" value="C:outer membrane-bounded periplasmic space"/>
    <property type="evidence" value="ECO:0007669"/>
    <property type="project" value="TreeGrafter"/>
</dbReference>
<dbReference type="Gene3D" id="2.40.50.100">
    <property type="match status" value="1"/>
</dbReference>
<dbReference type="GO" id="GO:0015679">
    <property type="term" value="P:plasma membrane copper ion transport"/>
    <property type="evidence" value="ECO:0007669"/>
    <property type="project" value="TreeGrafter"/>
</dbReference>
<dbReference type="InterPro" id="IPR058792">
    <property type="entry name" value="Beta-barrel_RND_2"/>
</dbReference>
<feature type="domain" description="CzcB N-terminal" evidence="5">
    <location>
        <begin position="58"/>
        <end position="149"/>
    </location>
</feature>
<dbReference type="InterPro" id="IPR051909">
    <property type="entry name" value="MFP_Cation_Efflux"/>
</dbReference>
<name>A0AAF0CR90_9BACT</name>
<evidence type="ECO:0000259" key="6">
    <source>
        <dbReference type="Pfam" id="PF25973"/>
    </source>
</evidence>
<keyword evidence="2" id="KW-0813">Transport</keyword>
<dbReference type="FunFam" id="2.40.30.170:FF:000010">
    <property type="entry name" value="Efflux RND transporter periplasmic adaptor subunit"/>
    <property type="match status" value="1"/>
</dbReference>
<dbReference type="InterPro" id="IPR006143">
    <property type="entry name" value="RND_pump_MFP"/>
</dbReference>
<dbReference type="SUPFAM" id="SSF111369">
    <property type="entry name" value="HlyD-like secretion proteins"/>
    <property type="match status" value="1"/>
</dbReference>
<dbReference type="KEGG" id="slom:PXH66_06965"/>
<dbReference type="InterPro" id="IPR058649">
    <property type="entry name" value="CzcB_C"/>
</dbReference>
<feature type="domain" description="CzcB-like barrel-sandwich hybrid" evidence="6">
    <location>
        <begin position="197"/>
        <end position="269"/>
    </location>
</feature>
<dbReference type="Pfam" id="PF25973">
    <property type="entry name" value="BSH_CzcB"/>
    <property type="match status" value="1"/>
</dbReference>
<dbReference type="Proteomes" id="UP001218638">
    <property type="component" value="Chromosome"/>
</dbReference>
<evidence type="ECO:0000259" key="4">
    <source>
        <dbReference type="Pfam" id="PF25954"/>
    </source>
</evidence>
<dbReference type="NCBIfam" id="TIGR01730">
    <property type="entry name" value="RND_mfp"/>
    <property type="match status" value="1"/>
</dbReference>
<gene>
    <name evidence="8" type="ORF">PXH66_06965</name>
</gene>
<dbReference type="Pfam" id="PF25971">
    <property type="entry name" value="CzcB_N"/>
    <property type="match status" value="1"/>
</dbReference>
<protein>
    <submittedName>
        <fullName evidence="8">Efflux RND transporter periplasmic adaptor subunit</fullName>
    </submittedName>
</protein>